<evidence type="ECO:0000256" key="1">
    <source>
        <dbReference type="SAM" id="MobiDB-lite"/>
    </source>
</evidence>
<evidence type="ECO:0000313" key="6">
    <source>
        <dbReference type="Proteomes" id="UP000800093"/>
    </source>
</evidence>
<dbReference type="InterPro" id="IPR015920">
    <property type="entry name" value="Cellobiose_DH-like_cyt"/>
</dbReference>
<accession>A0A9P4MYA3</accession>
<organism evidence="5 6">
    <name type="scientific">Lojkania enalia</name>
    <dbReference type="NCBI Taxonomy" id="147567"/>
    <lineage>
        <taxon>Eukaryota</taxon>
        <taxon>Fungi</taxon>
        <taxon>Dikarya</taxon>
        <taxon>Ascomycota</taxon>
        <taxon>Pezizomycotina</taxon>
        <taxon>Dothideomycetes</taxon>
        <taxon>Pleosporomycetidae</taxon>
        <taxon>Pleosporales</taxon>
        <taxon>Pleosporales incertae sedis</taxon>
        <taxon>Lojkania</taxon>
    </lineage>
</organism>
<feature type="domain" description="Cellobiose dehydrogenase-like cytochrome" evidence="3">
    <location>
        <begin position="25"/>
        <end position="203"/>
    </location>
</feature>
<dbReference type="SUPFAM" id="SSF50952">
    <property type="entry name" value="Soluble quinoprotein glucose dehydrogenase"/>
    <property type="match status" value="1"/>
</dbReference>
<dbReference type="CDD" id="cd09630">
    <property type="entry name" value="CDH_like_cytochrome"/>
    <property type="match status" value="1"/>
</dbReference>
<evidence type="ECO:0000313" key="5">
    <source>
        <dbReference type="EMBL" id="KAF2258343.1"/>
    </source>
</evidence>
<evidence type="ECO:0000259" key="3">
    <source>
        <dbReference type="Pfam" id="PF16010"/>
    </source>
</evidence>
<dbReference type="AlphaFoldDB" id="A0A9P4MYA3"/>
<feature type="compositionally biased region" description="Low complexity" evidence="1">
    <location>
        <begin position="220"/>
        <end position="253"/>
    </location>
</feature>
<feature type="signal peptide" evidence="2">
    <location>
        <begin position="1"/>
        <end position="19"/>
    </location>
</feature>
<dbReference type="InterPro" id="IPR011041">
    <property type="entry name" value="Quinoprot_gluc/sorb_DH_b-prop"/>
</dbReference>
<sequence>MSPCKVFLGLTVLAGTALGQTTKRYCDATTSICYAGWNGGNGITIGVALPNATAPPFDTVLQMVSPRANGWVGFSWGGTMPYVPLTIGWVNNASSTTIYSSRMAYGLSLPQPYDAAEYAYLKGTGYNSTHWTLNVLCKGCSQWHDVDGKLASLDPANAAVPLAHAYASREPREPANNRSTFNVHTNFGHWTLDLSQGVNENFSQLVAANLVPDEPPTPSSTPVSSSKPTVSIPSTLSTATVPTPSTPASTGVPSSCAGVRAAHFPTLTASGWKAVKVAGDLTQPRGMVFDSAGHLLLIQNGLGITGHTIGPDGCFTSAKTILTQRNLNHGITLSQDGKTLYASSATSVYVWDYDAGSMSVSASSRIIVTGMDSRGHVTRTLAIPPKNPNIIIVSHGSNDNFDWDSGNIKVGRSCVKAFDVSKVPAGGYNYASGGYQLGYGLRNEVGLAFDADGMLWGVENGSDEVHRTIGETAVDIHIDNPAEEINFLGDPSKENRQWYGYPTCYTVWQPNVITDRKFAVGDQFVLAPNGTFTDDTCREQSMAPKLAFQAHSAPLDAVFNKDYTSMYITFHGSWNRSPSTGYKVVEVPFSKSTSGFGPSSALNSSTGYSPIFWNPEEEHCSTTQCFRPVAIAQDKYGRMYITSDSGSEGEMIILGKS</sequence>
<protein>
    <submittedName>
        <fullName evidence="5">Cellobiose dehydrogenase-like protein</fullName>
    </submittedName>
</protein>
<keyword evidence="6" id="KW-1185">Reference proteome</keyword>
<dbReference type="EMBL" id="ML986768">
    <property type="protein sequence ID" value="KAF2258343.1"/>
    <property type="molecule type" value="Genomic_DNA"/>
</dbReference>
<feature type="region of interest" description="Disordered" evidence="1">
    <location>
        <begin position="210"/>
        <end position="253"/>
    </location>
</feature>
<gene>
    <name evidence="5" type="ORF">CC78DRAFT_125910</name>
</gene>
<dbReference type="Pfam" id="PF22807">
    <property type="entry name" value="TrAA12"/>
    <property type="match status" value="1"/>
</dbReference>
<dbReference type="PANTHER" id="PTHR47797">
    <property type="entry name" value="DEHYDROGENASE, PUTATIVE (AFU_ORTHOLOGUE AFUA_8G05805)-RELATED"/>
    <property type="match status" value="1"/>
</dbReference>
<dbReference type="Pfam" id="PF16010">
    <property type="entry name" value="CDH-cyt"/>
    <property type="match status" value="1"/>
</dbReference>
<dbReference type="InterPro" id="IPR054539">
    <property type="entry name" value="Beta-prop_PDH"/>
</dbReference>
<reference evidence="6" key="1">
    <citation type="journal article" date="2020" name="Stud. Mycol.">
        <title>101 Dothideomycetes genomes: A test case for predicting lifestyles and emergence of pathogens.</title>
        <authorList>
            <person name="Haridas S."/>
            <person name="Albert R."/>
            <person name="Binder M."/>
            <person name="Bloem J."/>
            <person name="LaButti K."/>
            <person name="Salamov A."/>
            <person name="Andreopoulos B."/>
            <person name="Baker S."/>
            <person name="Barry K."/>
            <person name="Bills G."/>
            <person name="Bluhm B."/>
            <person name="Cannon C."/>
            <person name="Castanera R."/>
            <person name="Culley D."/>
            <person name="Daum C."/>
            <person name="Ezra D."/>
            <person name="Gonzalez J."/>
            <person name="Henrissat B."/>
            <person name="Kuo A."/>
            <person name="Liang C."/>
            <person name="Lipzen A."/>
            <person name="Lutzoni F."/>
            <person name="Magnuson J."/>
            <person name="Mondo S."/>
            <person name="Nolan M."/>
            <person name="Ohm R."/>
            <person name="Pangilinan J."/>
            <person name="Park H.-J."/>
            <person name="Ramirez L."/>
            <person name="Alfaro M."/>
            <person name="Sun H."/>
            <person name="Tritt A."/>
            <person name="Yoshinaga Y."/>
            <person name="Zwiers L.-H."/>
            <person name="Turgeon B."/>
            <person name="Goodwin S."/>
            <person name="Spatafora J."/>
            <person name="Crous P."/>
            <person name="Grigoriev I."/>
        </authorList>
    </citation>
    <scope>NUCLEOTIDE SEQUENCE [LARGE SCALE GENOMIC DNA]</scope>
    <source>
        <strain evidence="6">CBS 304.66</strain>
    </source>
</reference>
<dbReference type="Gene3D" id="2.120.10.30">
    <property type="entry name" value="TolB, C-terminal domain"/>
    <property type="match status" value="1"/>
</dbReference>
<feature type="chain" id="PRO_5040146160" evidence="2">
    <location>
        <begin position="20"/>
        <end position="657"/>
    </location>
</feature>
<name>A0A9P4MYA3_9PLEO</name>
<dbReference type="SUPFAM" id="SSF49344">
    <property type="entry name" value="CBD9-like"/>
    <property type="match status" value="1"/>
</dbReference>
<comment type="caution">
    <text evidence="5">The sequence shown here is derived from an EMBL/GenBank/DDBJ whole genome shotgun (WGS) entry which is preliminary data.</text>
</comment>
<proteinExistence type="predicted"/>
<dbReference type="InterPro" id="IPR011042">
    <property type="entry name" value="6-blade_b-propeller_TolB-like"/>
</dbReference>
<dbReference type="PANTHER" id="PTHR47797:SF5">
    <property type="entry name" value="CELLOBIOSE DEHYDROGENASE CYTOCHROME DOMAIN-CONTAINING PROTEIN"/>
    <property type="match status" value="1"/>
</dbReference>
<keyword evidence="2" id="KW-0732">Signal</keyword>
<evidence type="ECO:0000259" key="4">
    <source>
        <dbReference type="Pfam" id="PF22807"/>
    </source>
</evidence>
<feature type="domain" description="Pyrroloquinoline quinone-dependent pyranose dehydrogenase beta-propeller" evidence="4">
    <location>
        <begin position="268"/>
        <end position="656"/>
    </location>
</feature>
<dbReference type="Gene3D" id="2.60.40.1210">
    <property type="entry name" value="Cellobiose dehydrogenase, cytochrome domain"/>
    <property type="match status" value="1"/>
</dbReference>
<dbReference type="Proteomes" id="UP000800093">
    <property type="component" value="Unassembled WGS sequence"/>
</dbReference>
<dbReference type="OrthoDB" id="507128at2759"/>
<evidence type="ECO:0000256" key="2">
    <source>
        <dbReference type="SAM" id="SignalP"/>
    </source>
</evidence>